<comment type="caution">
    <text evidence="3">The sequence shown here is derived from an EMBL/GenBank/DDBJ whole genome shotgun (WGS) entry which is preliminary data.</text>
</comment>
<evidence type="ECO:0000313" key="4">
    <source>
        <dbReference type="Proteomes" id="UP000244152"/>
    </source>
</evidence>
<evidence type="ECO:0000256" key="1">
    <source>
        <dbReference type="SAM" id="SignalP"/>
    </source>
</evidence>
<dbReference type="Gene3D" id="2.60.120.380">
    <property type="match status" value="1"/>
</dbReference>
<dbReference type="Pfam" id="PF07589">
    <property type="entry name" value="PEP-CTERM"/>
    <property type="match status" value="1"/>
</dbReference>
<accession>A0A2T5I6U9</accession>
<dbReference type="NCBIfam" id="NF038127">
    <property type="entry name" value="FDP_fam"/>
    <property type="match status" value="1"/>
</dbReference>
<feature type="chain" id="PRO_5015505857" evidence="1">
    <location>
        <begin position="18"/>
        <end position="202"/>
    </location>
</feature>
<dbReference type="Proteomes" id="UP000244152">
    <property type="component" value="Unassembled WGS sequence"/>
</dbReference>
<protein>
    <submittedName>
        <fullName evidence="3">Putative secreted protein with PEP-CTERM sorting signal</fullName>
    </submittedName>
</protein>
<name>A0A2T5I6U9_9PROT</name>
<dbReference type="EMBL" id="QAOK01000026">
    <property type="protein sequence ID" value="PTQ79539.1"/>
    <property type="molecule type" value="Genomic_DNA"/>
</dbReference>
<dbReference type="NCBIfam" id="TIGR02595">
    <property type="entry name" value="PEP_CTERM"/>
    <property type="match status" value="1"/>
</dbReference>
<evidence type="ECO:0000313" key="3">
    <source>
        <dbReference type="EMBL" id="PTQ79539.1"/>
    </source>
</evidence>
<feature type="domain" description="Ice-binding protein C-terminal" evidence="2">
    <location>
        <begin position="171"/>
        <end position="197"/>
    </location>
</feature>
<evidence type="ECO:0000259" key="2">
    <source>
        <dbReference type="Pfam" id="PF07589"/>
    </source>
</evidence>
<reference evidence="3 4" key="1">
    <citation type="submission" date="2018-04" db="EMBL/GenBank/DDBJ databases">
        <title>Active sludge and wastewater microbial communities from Klosterneuburg, Austria.</title>
        <authorList>
            <person name="Wagner M."/>
        </authorList>
    </citation>
    <scope>NUCLEOTIDE SEQUENCE [LARGE SCALE GENOMIC DNA]</scope>
    <source>
        <strain evidence="3 4">Nl12</strain>
    </source>
</reference>
<feature type="signal peptide" evidence="1">
    <location>
        <begin position="1"/>
        <end position="17"/>
    </location>
</feature>
<keyword evidence="1" id="KW-0732">Signal</keyword>
<proteinExistence type="predicted"/>
<dbReference type="AlphaFoldDB" id="A0A2T5I6U9"/>
<sequence>MHIAILAMGFVTGSVNAADFSFTGNFEHDSEVQEFNFTVSAPTSDVTLRTWSYAGGANAAGAEVARGGFDPIVTLFDASGNLLGENDDSGLVTDSVSGNAWDSLLTRDLSAGNYTATVTQYDSFANGPLLADGFQGTADMNFSGRDPHWALDISNVSSASVGASYVSEVPSIPEPESYALLLVGLGLITFMIRYSSRKQMPV</sequence>
<organism evidence="3 4">
    <name type="scientific">Nitrosospira multiformis</name>
    <dbReference type="NCBI Taxonomy" id="1231"/>
    <lineage>
        <taxon>Bacteria</taxon>
        <taxon>Pseudomonadati</taxon>
        <taxon>Pseudomonadota</taxon>
        <taxon>Betaproteobacteria</taxon>
        <taxon>Nitrosomonadales</taxon>
        <taxon>Nitrosomonadaceae</taxon>
        <taxon>Nitrosospira</taxon>
    </lineage>
</organism>
<dbReference type="InterPro" id="IPR013424">
    <property type="entry name" value="Ice-binding_C"/>
</dbReference>
<gene>
    <name evidence="3" type="ORF">C8R21_12631</name>
</gene>
<dbReference type="RefSeq" id="WP_107762971.1">
    <property type="nucleotide sequence ID" value="NZ_QAOK01000026.1"/>
</dbReference>